<dbReference type="OrthoDB" id="4526040at2"/>
<dbReference type="Gene3D" id="1.10.260.40">
    <property type="entry name" value="lambda repressor-like DNA-binding domains"/>
    <property type="match status" value="1"/>
</dbReference>
<keyword evidence="3" id="KW-1185">Reference proteome</keyword>
<proteinExistence type="predicted"/>
<dbReference type="AlphaFoldDB" id="A0A4Q7ZJY1"/>
<dbReference type="InterPro" id="IPR001387">
    <property type="entry name" value="Cro/C1-type_HTH"/>
</dbReference>
<name>A0A4Q7ZJY1_9ACTN</name>
<dbReference type="SUPFAM" id="SSF47413">
    <property type="entry name" value="lambda repressor-like DNA-binding domains"/>
    <property type="match status" value="1"/>
</dbReference>
<evidence type="ECO:0000313" key="3">
    <source>
        <dbReference type="Proteomes" id="UP000292564"/>
    </source>
</evidence>
<evidence type="ECO:0000313" key="2">
    <source>
        <dbReference type="EMBL" id="RZU50565.1"/>
    </source>
</evidence>
<evidence type="ECO:0000259" key="1">
    <source>
        <dbReference type="PROSITE" id="PS50943"/>
    </source>
</evidence>
<dbReference type="CDD" id="cd00093">
    <property type="entry name" value="HTH_XRE"/>
    <property type="match status" value="1"/>
</dbReference>
<protein>
    <submittedName>
        <fullName evidence="2">Helix-turn-helix protein</fullName>
    </submittedName>
</protein>
<comment type="caution">
    <text evidence="2">The sequence shown here is derived from an EMBL/GenBank/DDBJ whole genome shotgun (WGS) entry which is preliminary data.</text>
</comment>
<feature type="domain" description="HTH cro/C1-type" evidence="1">
    <location>
        <begin position="11"/>
        <end position="72"/>
    </location>
</feature>
<sequence length="246" mass="26719">METQPRPNTALRAARLAMRLSQDEMAERMRRAGAASTTKRTVQRYESGEITNPRPASARALEMVTRLPISSLGFPADAEAVVVDDGRGGHDLEVRPIPIPAPTGPARAGGGHSGVWLSRYRYYSSSRGQDLDSAHYVVILQHGDTLTVRSVQAPETSLLTMDLMVDGSVITGTWAEETKVDGYYRGARYHGAIQLLAEPTGRRLAGKWVGFGKDMDINTGPWTLTFQDASTSKSTLAKYEQAPEGG</sequence>
<dbReference type="Pfam" id="PF01381">
    <property type="entry name" value="HTH_3"/>
    <property type="match status" value="1"/>
</dbReference>
<dbReference type="GO" id="GO:0003677">
    <property type="term" value="F:DNA binding"/>
    <property type="evidence" value="ECO:0007669"/>
    <property type="project" value="InterPro"/>
</dbReference>
<gene>
    <name evidence="2" type="ORF">EV385_2340</name>
</gene>
<dbReference type="EMBL" id="SHKY01000001">
    <property type="protein sequence ID" value="RZU50565.1"/>
    <property type="molecule type" value="Genomic_DNA"/>
</dbReference>
<accession>A0A4Q7ZJY1</accession>
<reference evidence="2 3" key="1">
    <citation type="submission" date="2019-02" db="EMBL/GenBank/DDBJ databases">
        <title>Sequencing the genomes of 1000 actinobacteria strains.</title>
        <authorList>
            <person name="Klenk H.-P."/>
        </authorList>
    </citation>
    <scope>NUCLEOTIDE SEQUENCE [LARGE SCALE GENOMIC DNA]</scope>
    <source>
        <strain evidence="2 3">DSM 45162</strain>
    </source>
</reference>
<organism evidence="2 3">
    <name type="scientific">Krasilnikovia cinnamomea</name>
    <dbReference type="NCBI Taxonomy" id="349313"/>
    <lineage>
        <taxon>Bacteria</taxon>
        <taxon>Bacillati</taxon>
        <taxon>Actinomycetota</taxon>
        <taxon>Actinomycetes</taxon>
        <taxon>Micromonosporales</taxon>
        <taxon>Micromonosporaceae</taxon>
        <taxon>Krasilnikovia</taxon>
    </lineage>
</organism>
<dbReference type="Proteomes" id="UP000292564">
    <property type="component" value="Unassembled WGS sequence"/>
</dbReference>
<dbReference type="InterPro" id="IPR010982">
    <property type="entry name" value="Lambda_DNA-bd_dom_sf"/>
</dbReference>
<dbReference type="PROSITE" id="PS50943">
    <property type="entry name" value="HTH_CROC1"/>
    <property type="match status" value="1"/>
</dbReference>
<dbReference type="RefSeq" id="WP_130509475.1">
    <property type="nucleotide sequence ID" value="NZ_SHKY01000001.1"/>
</dbReference>